<gene>
    <name evidence="1" type="ORF">T4A_3062</name>
    <name evidence="2" type="ORF">T4B_2046</name>
    <name evidence="3" type="ORF">T4C_3691</name>
</gene>
<evidence type="ECO:0000313" key="3">
    <source>
        <dbReference type="EMBL" id="KRZ41567.1"/>
    </source>
</evidence>
<dbReference type="EMBL" id="JYDR01000056">
    <property type="protein sequence ID" value="KRY71533.1"/>
    <property type="molecule type" value="Genomic_DNA"/>
</dbReference>
<reference evidence="4 5" key="1">
    <citation type="submission" date="2015-01" db="EMBL/GenBank/DDBJ databases">
        <title>Evolution of Trichinella species and genotypes.</title>
        <authorList>
            <person name="Korhonen P.K."/>
            <person name="Edoardo P."/>
            <person name="Giuseppe L.R."/>
            <person name="Gasser R.B."/>
        </authorList>
    </citation>
    <scope>NUCLEOTIDE SEQUENCE [LARGE SCALE GENOMIC DNA]</scope>
    <source>
        <strain evidence="1">ISS13</strain>
        <strain evidence="3">ISS176</strain>
        <strain evidence="2">ISS588</strain>
    </source>
</reference>
<accession>A0A0V1ECH8</accession>
<sequence>MATRSVRSLILVGPTESLCWTNSPSEEGCWKRKFHASAHEHKNDVGLRDCVLLCVIVLCARVEFDQCTFMFIDKRSLSLNKAGFHCF</sequence>
<evidence type="ECO:0000313" key="4">
    <source>
        <dbReference type="Proteomes" id="UP000054632"/>
    </source>
</evidence>
<name>A0A0V1ECH8_TRIPS</name>
<dbReference type="AlphaFoldDB" id="A0A0V1ECH8"/>
<evidence type="ECO:0000313" key="2">
    <source>
        <dbReference type="EMBL" id="KRZ10212.1"/>
    </source>
</evidence>
<organism evidence="1 4">
    <name type="scientific">Trichinella pseudospiralis</name>
    <name type="common">Parasitic roundworm</name>
    <dbReference type="NCBI Taxonomy" id="6337"/>
    <lineage>
        <taxon>Eukaryota</taxon>
        <taxon>Metazoa</taxon>
        <taxon>Ecdysozoa</taxon>
        <taxon>Nematoda</taxon>
        <taxon>Enoplea</taxon>
        <taxon>Dorylaimia</taxon>
        <taxon>Trichinellida</taxon>
        <taxon>Trichinellidae</taxon>
        <taxon>Trichinella</taxon>
    </lineage>
</organism>
<dbReference type="Proteomes" id="UP000054826">
    <property type="component" value="Unassembled WGS sequence"/>
</dbReference>
<dbReference type="EMBL" id="JYDS01000369">
    <property type="protein sequence ID" value="KRZ10212.1"/>
    <property type="molecule type" value="Genomic_DNA"/>
</dbReference>
<protein>
    <submittedName>
        <fullName evidence="1">Uncharacterized protein</fullName>
    </submittedName>
</protein>
<dbReference type="Proteomes" id="UP000054632">
    <property type="component" value="Unassembled WGS sequence"/>
</dbReference>
<proteinExistence type="predicted"/>
<keyword evidence="5" id="KW-1185">Reference proteome</keyword>
<evidence type="ECO:0000313" key="5">
    <source>
        <dbReference type="Proteomes" id="UP000054805"/>
    </source>
</evidence>
<evidence type="ECO:0000313" key="1">
    <source>
        <dbReference type="EMBL" id="KRY71533.1"/>
    </source>
</evidence>
<dbReference type="Proteomes" id="UP000054805">
    <property type="component" value="Unassembled WGS sequence"/>
</dbReference>
<dbReference type="EMBL" id="JYDV01000019">
    <property type="protein sequence ID" value="KRZ41567.1"/>
    <property type="molecule type" value="Genomic_DNA"/>
</dbReference>
<comment type="caution">
    <text evidence="1">The sequence shown here is derived from an EMBL/GenBank/DDBJ whole genome shotgun (WGS) entry which is preliminary data.</text>
</comment>